<name>A0AAJ8BZ90_ASPNG</name>
<evidence type="ECO:0000313" key="1">
    <source>
        <dbReference type="RefSeq" id="XP_059606657.1"/>
    </source>
</evidence>
<reference evidence="1" key="2">
    <citation type="submission" date="2025-08" db="UniProtKB">
        <authorList>
            <consortium name="RefSeq"/>
        </authorList>
    </citation>
    <scope>IDENTIFICATION</scope>
</reference>
<dbReference type="AlphaFoldDB" id="A0AAJ8BZ90"/>
<sequence length="220" mass="23979">MLQIFEINEGTDGNGDVYELYTAILINVLPAVRNRVDMMTLPMVNFLAGYPTAGNSGLQLSNPRVYGRPKVHDVAALSADIRSRGPMVRCKRSNAGAIGPSNLTDTHDYSADKADFRASGLLMKYDGSRQRYGRVQESGGIALFVAGTALDCLPAASSASNRMLNEFLPTTAKRRTEARCIALVTGVLPQLTRTILTICHSRHNRRLVGKRSSRLDPAKD</sequence>
<proteinExistence type="predicted"/>
<dbReference type="KEGG" id="ang:An07g03180"/>
<gene>
    <name evidence="1" type="ORF">An07g03180</name>
</gene>
<dbReference type="RefSeq" id="XP_059606657.1">
    <property type="nucleotide sequence ID" value="XM_059748334.1"/>
</dbReference>
<protein>
    <submittedName>
        <fullName evidence="1">Uncharacterized protein</fullName>
    </submittedName>
</protein>
<dbReference type="VEuPathDB" id="FungiDB:An07g03180"/>
<dbReference type="GeneID" id="84591327"/>
<reference evidence="1" key="1">
    <citation type="submission" date="2025-02" db="EMBL/GenBank/DDBJ databases">
        <authorList>
            <consortium name="NCBI Genome Project"/>
        </authorList>
    </citation>
    <scope>NUCLEOTIDE SEQUENCE</scope>
</reference>
<organism evidence="1">
    <name type="scientific">Aspergillus niger</name>
    <dbReference type="NCBI Taxonomy" id="5061"/>
    <lineage>
        <taxon>Eukaryota</taxon>
        <taxon>Fungi</taxon>
        <taxon>Dikarya</taxon>
        <taxon>Ascomycota</taxon>
        <taxon>Pezizomycotina</taxon>
        <taxon>Eurotiomycetes</taxon>
        <taxon>Eurotiomycetidae</taxon>
        <taxon>Eurotiales</taxon>
        <taxon>Aspergillaceae</taxon>
        <taxon>Aspergillus</taxon>
        <taxon>Aspergillus subgen. Circumdati</taxon>
    </lineage>
</organism>
<accession>A0AAJ8BZ90</accession>